<dbReference type="InterPro" id="IPR007372">
    <property type="entry name" value="Lipid/polyisoprenoid-bd_YceI"/>
</dbReference>
<sequence length="253" mass="26640">MTPTPVAGFRRHPAGPVAGLLGLALVLGFVLGGATPAVLAQDDAPTPTPGVLGTPTPTDPCAVPADQTPTPLAEGTETYAIVSEESKARYRVEEELVQVGATEAVGETAAIIGQILFDAEGMPLACSRFDVDLRTLQSDEARRDNYLYNNTLETEQFPLATFVLTGVEGLDGPLADGEETAFTLIGNLTVHGVTNLISWEATVTRDGDDLSGSALTRWEMPQFAIEPPRAGPVVSLDETVQLEVDIVAKRAEG</sequence>
<protein>
    <recommendedName>
        <fullName evidence="2">Lipid/polyisoprenoid-binding YceI-like domain-containing protein</fullName>
    </recommendedName>
</protein>
<evidence type="ECO:0000313" key="3">
    <source>
        <dbReference type="EMBL" id="CAA9527537.1"/>
    </source>
</evidence>
<feature type="domain" description="Lipid/polyisoprenoid-binding YceI-like" evidence="2">
    <location>
        <begin position="78"/>
        <end position="249"/>
    </location>
</feature>
<accession>A0A6J4TPW9</accession>
<gene>
    <name evidence="3" type="ORF">AVDCRST_MAG73-630</name>
</gene>
<evidence type="ECO:0000256" key="1">
    <source>
        <dbReference type="SAM" id="MobiDB-lite"/>
    </source>
</evidence>
<feature type="region of interest" description="Disordered" evidence="1">
    <location>
        <begin position="41"/>
        <end position="60"/>
    </location>
</feature>
<dbReference type="Pfam" id="PF04264">
    <property type="entry name" value="YceI"/>
    <property type="match status" value="1"/>
</dbReference>
<dbReference type="SUPFAM" id="SSF101874">
    <property type="entry name" value="YceI-like"/>
    <property type="match status" value="1"/>
</dbReference>
<dbReference type="AlphaFoldDB" id="A0A6J4TPW9"/>
<dbReference type="EMBL" id="CADCWE010000038">
    <property type="protein sequence ID" value="CAA9527537.1"/>
    <property type="molecule type" value="Genomic_DNA"/>
</dbReference>
<name>A0A6J4TPW9_9BACT</name>
<dbReference type="Gene3D" id="2.40.128.110">
    <property type="entry name" value="Lipid/polyisoprenoid-binding, YceI-like"/>
    <property type="match status" value="1"/>
</dbReference>
<dbReference type="PANTHER" id="PTHR34406:SF1">
    <property type="entry name" value="PROTEIN YCEI"/>
    <property type="match status" value="1"/>
</dbReference>
<evidence type="ECO:0000259" key="2">
    <source>
        <dbReference type="SMART" id="SM00867"/>
    </source>
</evidence>
<dbReference type="SMART" id="SM00867">
    <property type="entry name" value="YceI"/>
    <property type="match status" value="1"/>
</dbReference>
<dbReference type="PANTHER" id="PTHR34406">
    <property type="entry name" value="PROTEIN YCEI"/>
    <property type="match status" value="1"/>
</dbReference>
<reference evidence="3" key="1">
    <citation type="submission" date="2020-02" db="EMBL/GenBank/DDBJ databases">
        <authorList>
            <person name="Meier V. D."/>
        </authorList>
    </citation>
    <scope>NUCLEOTIDE SEQUENCE</scope>
    <source>
        <strain evidence="3">AVDCRST_MAG73</strain>
    </source>
</reference>
<organism evidence="3">
    <name type="scientific">uncultured Thermomicrobiales bacterium</name>
    <dbReference type="NCBI Taxonomy" id="1645740"/>
    <lineage>
        <taxon>Bacteria</taxon>
        <taxon>Pseudomonadati</taxon>
        <taxon>Thermomicrobiota</taxon>
        <taxon>Thermomicrobia</taxon>
        <taxon>Thermomicrobiales</taxon>
        <taxon>environmental samples</taxon>
    </lineage>
</organism>
<dbReference type="InterPro" id="IPR036761">
    <property type="entry name" value="TTHA0802/YceI-like_sf"/>
</dbReference>
<proteinExistence type="predicted"/>